<dbReference type="InterPro" id="IPR050648">
    <property type="entry name" value="F-box_LRR-repeat"/>
</dbReference>
<dbReference type="PANTHER" id="PTHR13382">
    <property type="entry name" value="MITOCHONDRIAL ATP SYNTHASE COUPLING FACTOR B"/>
    <property type="match status" value="1"/>
</dbReference>
<evidence type="ECO:0000256" key="1">
    <source>
        <dbReference type="ARBA" id="ARBA00022786"/>
    </source>
</evidence>
<sequence>MGQLLCRSPDRSSASSGRGRNCLFRGPCMLCFLVQRTEEPPPAHSRPLLSAAVTGGEMVCKRRGAGLPAATPRKQPRGADDWYTEEQCEGSSLGAPNDSSLEGAVPNSLHIHQLPPSILLKIFSNLSLNERCLSASLVCKYWRDLCLDFQFWKQLDLSSRQQVTDDVLEKIASRNPNLSEINISDCRKVSDTGLRLLALNCPGLLKYTAYRCKQLSDASLTAVASHCPLLNKVHLGNQDQLTDEGLKQIVPGRWAEMGVSRSTS</sequence>
<evidence type="ECO:0000313" key="3">
    <source>
        <dbReference type="EMBL" id="KAJ1208233.1"/>
    </source>
</evidence>
<gene>
    <name evidence="3" type="ORF">NDU88_003619</name>
</gene>
<accession>A0AAV7W2P7</accession>
<dbReference type="InterPro" id="IPR032675">
    <property type="entry name" value="LRR_dom_sf"/>
</dbReference>
<dbReference type="InterPro" id="IPR036047">
    <property type="entry name" value="F-box-like_dom_sf"/>
</dbReference>
<dbReference type="EMBL" id="JANPWB010000002">
    <property type="protein sequence ID" value="KAJ1208233.1"/>
    <property type="molecule type" value="Genomic_DNA"/>
</dbReference>
<dbReference type="CDD" id="cd22092">
    <property type="entry name" value="F-box_FBXO13"/>
    <property type="match status" value="1"/>
</dbReference>
<dbReference type="FunFam" id="1.20.1280.50:FF:000038">
    <property type="entry name" value="F-box/LRR-repeat protein 17 isoform X3"/>
    <property type="match status" value="1"/>
</dbReference>
<dbReference type="SMART" id="SM00256">
    <property type="entry name" value="FBOX"/>
    <property type="match status" value="1"/>
</dbReference>
<dbReference type="Gene3D" id="1.20.1280.50">
    <property type="match status" value="1"/>
</dbReference>
<keyword evidence="4" id="KW-1185">Reference proteome</keyword>
<organism evidence="3 4">
    <name type="scientific">Pleurodeles waltl</name>
    <name type="common">Iberian ribbed newt</name>
    <dbReference type="NCBI Taxonomy" id="8319"/>
    <lineage>
        <taxon>Eukaryota</taxon>
        <taxon>Metazoa</taxon>
        <taxon>Chordata</taxon>
        <taxon>Craniata</taxon>
        <taxon>Vertebrata</taxon>
        <taxon>Euteleostomi</taxon>
        <taxon>Amphibia</taxon>
        <taxon>Batrachia</taxon>
        <taxon>Caudata</taxon>
        <taxon>Salamandroidea</taxon>
        <taxon>Salamandridae</taxon>
        <taxon>Pleurodelinae</taxon>
        <taxon>Pleurodeles</taxon>
    </lineage>
</organism>
<dbReference type="GO" id="GO:0005737">
    <property type="term" value="C:cytoplasm"/>
    <property type="evidence" value="ECO:0007669"/>
    <property type="project" value="TreeGrafter"/>
</dbReference>
<keyword evidence="1" id="KW-0833">Ubl conjugation pathway</keyword>
<dbReference type="InterPro" id="IPR006553">
    <property type="entry name" value="Leu-rich_rpt_Cys-con_subtyp"/>
</dbReference>
<reference evidence="3" key="1">
    <citation type="journal article" date="2022" name="bioRxiv">
        <title>Sequencing and chromosome-scale assembly of the giantPleurodeles waltlgenome.</title>
        <authorList>
            <person name="Brown T."/>
            <person name="Elewa A."/>
            <person name="Iarovenko S."/>
            <person name="Subramanian E."/>
            <person name="Araus A.J."/>
            <person name="Petzold A."/>
            <person name="Susuki M."/>
            <person name="Suzuki K.-i.T."/>
            <person name="Hayashi T."/>
            <person name="Toyoda A."/>
            <person name="Oliveira C."/>
            <person name="Osipova E."/>
            <person name="Leigh N.D."/>
            <person name="Simon A."/>
            <person name="Yun M.H."/>
        </authorList>
    </citation>
    <scope>NUCLEOTIDE SEQUENCE</scope>
    <source>
        <strain evidence="3">20211129_DDA</strain>
        <tissue evidence="3">Liver</tissue>
    </source>
</reference>
<dbReference type="SMART" id="SM00367">
    <property type="entry name" value="LRR_CC"/>
    <property type="match status" value="4"/>
</dbReference>
<dbReference type="Proteomes" id="UP001066276">
    <property type="component" value="Chromosome 1_2"/>
</dbReference>
<name>A0AAV7W2P7_PLEWA</name>
<comment type="caution">
    <text evidence="3">The sequence shown here is derived from an EMBL/GenBank/DDBJ whole genome shotgun (WGS) entry which is preliminary data.</text>
</comment>
<dbReference type="SUPFAM" id="SSF81383">
    <property type="entry name" value="F-box domain"/>
    <property type="match status" value="1"/>
</dbReference>
<evidence type="ECO:0000259" key="2">
    <source>
        <dbReference type="PROSITE" id="PS50181"/>
    </source>
</evidence>
<dbReference type="Pfam" id="PF12937">
    <property type="entry name" value="F-box-like"/>
    <property type="match status" value="1"/>
</dbReference>
<evidence type="ECO:0000313" key="4">
    <source>
        <dbReference type="Proteomes" id="UP001066276"/>
    </source>
</evidence>
<dbReference type="PROSITE" id="PS50181">
    <property type="entry name" value="FBOX"/>
    <property type="match status" value="1"/>
</dbReference>
<dbReference type="AlphaFoldDB" id="A0AAV7W2P7"/>
<dbReference type="InterPro" id="IPR001810">
    <property type="entry name" value="F-box_dom"/>
</dbReference>
<protein>
    <recommendedName>
        <fullName evidence="2">F-box domain-containing protein</fullName>
    </recommendedName>
</protein>
<dbReference type="PANTHER" id="PTHR13382:SF72">
    <property type="entry name" value="F-BOX AND LEUCINE-RICH REPEAT PROTEIN 17"/>
    <property type="match status" value="1"/>
</dbReference>
<dbReference type="SUPFAM" id="SSF52047">
    <property type="entry name" value="RNI-like"/>
    <property type="match status" value="1"/>
</dbReference>
<proteinExistence type="predicted"/>
<dbReference type="Gene3D" id="3.80.10.10">
    <property type="entry name" value="Ribonuclease Inhibitor"/>
    <property type="match status" value="1"/>
</dbReference>
<feature type="domain" description="F-box" evidence="2">
    <location>
        <begin position="108"/>
        <end position="155"/>
    </location>
</feature>